<evidence type="ECO:0000256" key="6">
    <source>
        <dbReference type="SAM" id="MobiDB-lite"/>
    </source>
</evidence>
<evidence type="ECO:0000259" key="7">
    <source>
        <dbReference type="Pfam" id="PF07980"/>
    </source>
</evidence>
<dbReference type="InterPro" id="IPR012944">
    <property type="entry name" value="SusD_RagB_dom"/>
</dbReference>
<dbReference type="Proteomes" id="UP000192610">
    <property type="component" value="Unassembled WGS sequence"/>
</dbReference>
<protein>
    <submittedName>
        <fullName evidence="8">RagB/SusD family protein</fullName>
    </submittedName>
</protein>
<keyword evidence="3" id="KW-0732">Signal</keyword>
<evidence type="ECO:0000256" key="4">
    <source>
        <dbReference type="ARBA" id="ARBA00023136"/>
    </source>
</evidence>
<keyword evidence="5" id="KW-0998">Cell outer membrane</keyword>
<gene>
    <name evidence="8" type="ORF">A4H97_22030</name>
</gene>
<organism evidence="8 9">
    <name type="scientific">Niastella yeongjuensis</name>
    <dbReference type="NCBI Taxonomy" id="354355"/>
    <lineage>
        <taxon>Bacteria</taxon>
        <taxon>Pseudomonadati</taxon>
        <taxon>Bacteroidota</taxon>
        <taxon>Chitinophagia</taxon>
        <taxon>Chitinophagales</taxon>
        <taxon>Chitinophagaceae</taxon>
        <taxon>Niastella</taxon>
    </lineage>
</organism>
<evidence type="ECO:0000256" key="1">
    <source>
        <dbReference type="ARBA" id="ARBA00004442"/>
    </source>
</evidence>
<feature type="domain" description="RagB/SusD" evidence="7">
    <location>
        <begin position="323"/>
        <end position="426"/>
    </location>
</feature>
<dbReference type="EMBL" id="LVXG01000003">
    <property type="protein sequence ID" value="OQP54645.1"/>
    <property type="molecule type" value="Genomic_DNA"/>
</dbReference>
<name>A0A1V9F8J6_9BACT</name>
<evidence type="ECO:0000256" key="5">
    <source>
        <dbReference type="ARBA" id="ARBA00023237"/>
    </source>
</evidence>
<dbReference type="PROSITE" id="PS51257">
    <property type="entry name" value="PROKAR_LIPOPROTEIN"/>
    <property type="match status" value="1"/>
</dbReference>
<evidence type="ECO:0000256" key="2">
    <source>
        <dbReference type="ARBA" id="ARBA00006275"/>
    </source>
</evidence>
<reference evidence="9" key="1">
    <citation type="submission" date="2016-04" db="EMBL/GenBank/DDBJ databases">
        <authorList>
            <person name="Chen L."/>
            <person name="Zhuang W."/>
            <person name="Wang G."/>
        </authorList>
    </citation>
    <scope>NUCLEOTIDE SEQUENCE [LARGE SCALE GENOMIC DNA]</scope>
    <source>
        <strain evidence="9">17621</strain>
    </source>
</reference>
<dbReference type="STRING" id="354355.SAMN05660816_01921"/>
<dbReference type="AlphaFoldDB" id="A0A1V9F8J6"/>
<keyword evidence="9" id="KW-1185">Reference proteome</keyword>
<evidence type="ECO:0000256" key="3">
    <source>
        <dbReference type="ARBA" id="ARBA00022729"/>
    </source>
</evidence>
<keyword evidence="4" id="KW-0472">Membrane</keyword>
<sequence>MKLFNIKYTICVAMAAAMLFSVGCKKDYADPNKASANNVEKTAAGLTGLVTGVHRTYAATRAGSIYNQITTDGFLSNQLSILNQGNTAEYQFFQGGDKVDATNTIVLSFWINSNKVIFDANTVLKNAPSLTDKNYASGLIAYASIFKALALTNLAMFWERLPDTTGVGVPVNFTPNTEGYTRALDVISHAIATVTADTISPAFRGGIPAGIDIVNTLHALKARLSMYTGNYAQALAEANLVNLSARSTFNFDLVTLNPIFETATSTNNVYQPIDSTMGLPPALAPDLADKREPFYIALSATNPRYRLSGFFAGAAGPIPVYLPGEMTLIKAEAYARQASPDLVNAKAELNKIITKQPASDPFGVGAGLPADNTTYTQAQLLDQIYRQRAIELYLSGLRLADSRRFNRPVSERKRNFLPYPFQEHDNNGSTPADPAF</sequence>
<dbReference type="OrthoDB" id="1522814at2"/>
<evidence type="ECO:0000313" key="9">
    <source>
        <dbReference type="Proteomes" id="UP000192610"/>
    </source>
</evidence>
<evidence type="ECO:0000313" key="8">
    <source>
        <dbReference type="EMBL" id="OQP54645.1"/>
    </source>
</evidence>
<comment type="subcellular location">
    <subcellularLocation>
        <location evidence="1">Cell outer membrane</location>
    </subcellularLocation>
</comment>
<accession>A0A1V9F8J6</accession>
<dbReference type="RefSeq" id="WP_081197478.1">
    <property type="nucleotide sequence ID" value="NZ_FOCZ01000003.1"/>
</dbReference>
<feature type="region of interest" description="Disordered" evidence="6">
    <location>
        <begin position="416"/>
        <end position="436"/>
    </location>
</feature>
<dbReference type="InterPro" id="IPR011990">
    <property type="entry name" value="TPR-like_helical_dom_sf"/>
</dbReference>
<comment type="similarity">
    <text evidence="2">Belongs to the SusD family.</text>
</comment>
<dbReference type="GO" id="GO:0009279">
    <property type="term" value="C:cell outer membrane"/>
    <property type="evidence" value="ECO:0007669"/>
    <property type="project" value="UniProtKB-SubCell"/>
</dbReference>
<comment type="caution">
    <text evidence="8">The sequence shown here is derived from an EMBL/GenBank/DDBJ whole genome shotgun (WGS) entry which is preliminary data.</text>
</comment>
<dbReference type="Gene3D" id="1.25.40.390">
    <property type="match status" value="1"/>
</dbReference>
<dbReference type="SUPFAM" id="SSF48452">
    <property type="entry name" value="TPR-like"/>
    <property type="match status" value="1"/>
</dbReference>
<proteinExistence type="inferred from homology"/>
<dbReference type="Pfam" id="PF07980">
    <property type="entry name" value="SusD_RagB"/>
    <property type="match status" value="1"/>
</dbReference>